<dbReference type="EMBL" id="FLQS01000015">
    <property type="protein sequence ID" value="SBS75326.1"/>
    <property type="molecule type" value="Genomic_DNA"/>
</dbReference>
<protein>
    <submittedName>
        <fullName evidence="2">Uncharacterized protein</fullName>
    </submittedName>
</protein>
<evidence type="ECO:0000256" key="1">
    <source>
        <dbReference type="SAM" id="MobiDB-lite"/>
    </source>
</evidence>
<feature type="region of interest" description="Disordered" evidence="1">
    <location>
        <begin position="161"/>
        <end position="186"/>
    </location>
</feature>
<feature type="region of interest" description="Disordered" evidence="1">
    <location>
        <begin position="1"/>
        <end position="75"/>
    </location>
</feature>
<gene>
    <name evidence="2" type="ORF">MHPYR_220001</name>
</gene>
<reference evidence="2" key="1">
    <citation type="submission" date="2016-03" db="EMBL/GenBank/DDBJ databases">
        <authorList>
            <person name="Ploux O."/>
        </authorList>
    </citation>
    <scope>NUCLEOTIDE SEQUENCE</scope>
    <source>
        <strain evidence="2">UC10</strain>
    </source>
</reference>
<name>A0A1Y5P9F4_9MYCO</name>
<sequence>MPGGGGVPGTPPAAVPGAPFTNEINTPGIPPAAVPGGPGGGGGGGIPTPPAATPGTPGANHVATPPTPPRVVPGGPGNYVGPTPGGLGTLIPSAPISDAAGTLPTPPAQLFGTMAQGVATLLTPPQITIPGIPGFGIPLPSTISAPRDLLCMGTGWSATKSGTETGAPAGAILGTEQPPANRWFDN</sequence>
<evidence type="ECO:0000313" key="2">
    <source>
        <dbReference type="EMBL" id="SBS75326.1"/>
    </source>
</evidence>
<organism evidence="2">
    <name type="scientific">uncultured Mycobacterium sp</name>
    <dbReference type="NCBI Taxonomy" id="171292"/>
    <lineage>
        <taxon>Bacteria</taxon>
        <taxon>Bacillati</taxon>
        <taxon>Actinomycetota</taxon>
        <taxon>Actinomycetes</taxon>
        <taxon>Mycobacteriales</taxon>
        <taxon>Mycobacteriaceae</taxon>
        <taxon>Mycobacterium</taxon>
        <taxon>environmental samples</taxon>
    </lineage>
</organism>
<proteinExistence type="predicted"/>
<feature type="compositionally biased region" description="Gly residues" evidence="1">
    <location>
        <begin position="36"/>
        <end position="46"/>
    </location>
</feature>
<dbReference type="AlphaFoldDB" id="A0A1Y5P9F4"/>
<accession>A0A1Y5P9F4</accession>